<protein>
    <submittedName>
        <fullName evidence="3 4">Uncharacterized protein</fullName>
    </submittedName>
</protein>
<reference evidence="5" key="1">
    <citation type="submission" date="2012-05" db="EMBL/GenBank/DDBJ databases">
        <title>Whole Genome Assembly of Lutzomyia longipalpis.</title>
        <authorList>
            <person name="Richards S."/>
            <person name="Qu C."/>
            <person name="Dillon R."/>
            <person name="Worley K."/>
            <person name="Scherer S."/>
            <person name="Batterton M."/>
            <person name="Taylor A."/>
            <person name="Hawes A."/>
            <person name="Hernandez B."/>
            <person name="Kovar C."/>
            <person name="Mandapat C."/>
            <person name="Pham C."/>
            <person name="Qu C."/>
            <person name="Jing C."/>
            <person name="Bess C."/>
            <person name="Bandaranaike D."/>
            <person name="Ngo D."/>
            <person name="Ongeri F."/>
            <person name="Arias F."/>
            <person name="Lara F."/>
            <person name="Weissenberger G."/>
            <person name="Kamau G."/>
            <person name="Han H."/>
            <person name="Shen H."/>
            <person name="Dinh H."/>
            <person name="Khalil I."/>
            <person name="Jones J."/>
            <person name="Shafer J."/>
            <person name="Jayaseelan J."/>
            <person name="Quiroz J."/>
            <person name="Blankenburg K."/>
            <person name="Nguyen L."/>
            <person name="Jackson L."/>
            <person name="Francisco L."/>
            <person name="Tang L.-Y."/>
            <person name="Pu L.-L."/>
            <person name="Perales L."/>
            <person name="Lorensuhewa L."/>
            <person name="Munidasa M."/>
            <person name="Coyle M."/>
            <person name="Taylor M."/>
            <person name="Puazo M."/>
            <person name="Firestine M."/>
            <person name="Scheel M."/>
            <person name="Javaid M."/>
            <person name="Wang M."/>
            <person name="Li M."/>
            <person name="Tabassum N."/>
            <person name="Saada N."/>
            <person name="Osuji N."/>
            <person name="Aqrawi P."/>
            <person name="Fu Q."/>
            <person name="Thornton R."/>
            <person name="Raj R."/>
            <person name="Goodspeed R."/>
            <person name="Mata R."/>
            <person name="Najjar R."/>
            <person name="Gubbala S."/>
            <person name="Lee S."/>
            <person name="Denson S."/>
            <person name="Patil S."/>
            <person name="Macmil S."/>
            <person name="Qi S."/>
            <person name="Matskevitch T."/>
            <person name="Palculict T."/>
            <person name="Mathew T."/>
            <person name="Vee V."/>
            <person name="Velamala V."/>
            <person name="Korchina V."/>
            <person name="Cai W."/>
            <person name="Liu W."/>
            <person name="Dai W."/>
            <person name="Zou X."/>
            <person name="Zhu Y."/>
            <person name="Zhang Y."/>
            <person name="Wu Y.-Q."/>
            <person name="Xin Y."/>
            <person name="Nazarath L."/>
            <person name="Kovar C."/>
            <person name="Han Y."/>
            <person name="Muzny D."/>
            <person name="Gibbs R."/>
        </authorList>
    </citation>
    <scope>NUCLEOTIDE SEQUENCE [LARGE SCALE GENOMIC DNA]</scope>
    <source>
        <strain evidence="5">Jacobina</strain>
    </source>
</reference>
<dbReference type="RefSeq" id="XP_055695260.1">
    <property type="nucleotide sequence ID" value="XM_055839285.1"/>
</dbReference>
<name>A0A1B0CAN6_LUTLO</name>
<dbReference type="Gene3D" id="1.20.140.150">
    <property type="match status" value="1"/>
</dbReference>
<dbReference type="OrthoDB" id="6420920at2759"/>
<dbReference type="VEuPathDB" id="VectorBase:LLOJ001098"/>
<accession>A0A1B0CAN6</accession>
<dbReference type="EMBL" id="AJWK01004132">
    <property type="status" value="NOT_ANNOTATED_CDS"/>
    <property type="molecule type" value="Genomic_DNA"/>
</dbReference>
<proteinExistence type="predicted"/>
<feature type="region of interest" description="Disordered" evidence="1">
    <location>
        <begin position="217"/>
        <end position="315"/>
    </location>
</feature>
<dbReference type="EMBL" id="AJWK01004130">
    <property type="status" value="NOT_ANNOTATED_CDS"/>
    <property type="molecule type" value="Genomic_DNA"/>
</dbReference>
<dbReference type="EnsemblMetazoa" id="LLOJ001098-RA">
    <property type="protein sequence ID" value="LLOJ001098-PA"/>
    <property type="gene ID" value="LLOJ001098"/>
</dbReference>
<dbReference type="Proteomes" id="UP000092461">
    <property type="component" value="Unassembled WGS sequence"/>
</dbReference>
<feature type="compositionally biased region" description="Polar residues" evidence="1">
    <location>
        <begin position="286"/>
        <end position="299"/>
    </location>
</feature>
<organism evidence="4 5">
    <name type="scientific">Lutzomyia longipalpis</name>
    <name type="common">Sand fly</name>
    <dbReference type="NCBI Taxonomy" id="7200"/>
    <lineage>
        <taxon>Eukaryota</taxon>
        <taxon>Metazoa</taxon>
        <taxon>Ecdysozoa</taxon>
        <taxon>Arthropoda</taxon>
        <taxon>Hexapoda</taxon>
        <taxon>Insecta</taxon>
        <taxon>Pterygota</taxon>
        <taxon>Neoptera</taxon>
        <taxon>Endopterygota</taxon>
        <taxon>Diptera</taxon>
        <taxon>Nematocera</taxon>
        <taxon>Psychodoidea</taxon>
        <taxon>Psychodidae</taxon>
        <taxon>Lutzomyia</taxon>
        <taxon>Lutzomyia</taxon>
    </lineage>
</organism>
<keyword evidence="2" id="KW-0472">Membrane</keyword>
<feature type="transmembrane region" description="Helical" evidence="2">
    <location>
        <begin position="116"/>
        <end position="142"/>
    </location>
</feature>
<feature type="transmembrane region" description="Helical" evidence="2">
    <location>
        <begin position="7"/>
        <end position="35"/>
    </location>
</feature>
<evidence type="ECO:0000313" key="3">
    <source>
        <dbReference type="EMBL" id="MBC1172838.1"/>
    </source>
</evidence>
<keyword evidence="2" id="KW-1133">Transmembrane helix</keyword>
<reference evidence="4" key="3">
    <citation type="submission" date="2020-05" db="UniProtKB">
        <authorList>
            <consortium name="EnsemblMetazoa"/>
        </authorList>
    </citation>
    <scope>IDENTIFICATION</scope>
    <source>
        <strain evidence="4">Jacobina</strain>
    </source>
</reference>
<feature type="compositionally biased region" description="Polar residues" evidence="1">
    <location>
        <begin position="236"/>
        <end position="264"/>
    </location>
</feature>
<dbReference type="AlphaFoldDB" id="A0A1B0CAN6"/>
<keyword evidence="2" id="KW-0812">Transmembrane</keyword>
<sequence>MAGKPALYAAGVTCLGFVCFAIAATAVGLPIWGYFDNPIGGWETDRGYFGPWRVCKQLTYGREKCGVEVSRFRPTRAIYICGIVASLSCTFLGLFCIFSIIQIAMISSREKVVMKYSVLVVFKLIFSILAAILAIVAAALFAIETDERQFRTGFMITRGVSFYLQILTIILTLGLMGMAIYDVLLSRRTGGDPTFMEHPMPGSGTTFNNPGFREGRRTGGISMTDASGKPYGTGSQGSATNGSMQSMNTTLTSMSNGSTVDSVTRSPLRSSLKKPKPKDGLGIQNPGFSGSGQSPTMGRNGSMKKVRIQTHSTEV</sequence>
<evidence type="ECO:0000256" key="1">
    <source>
        <dbReference type="SAM" id="MobiDB-lite"/>
    </source>
</evidence>
<dbReference type="VEuPathDB" id="VectorBase:LLONM1_008514"/>
<keyword evidence="5" id="KW-1185">Reference proteome</keyword>
<evidence type="ECO:0000313" key="4">
    <source>
        <dbReference type="EnsemblMetazoa" id="LLOJ001098-PA"/>
    </source>
</evidence>
<feature type="transmembrane region" description="Helical" evidence="2">
    <location>
        <begin position="77"/>
        <end position="104"/>
    </location>
</feature>
<evidence type="ECO:0000256" key="2">
    <source>
        <dbReference type="SAM" id="Phobius"/>
    </source>
</evidence>
<reference evidence="3" key="2">
    <citation type="journal article" date="2020" name="BMC">
        <title>Leishmania infection induces a limited differential gene expression in the sand fly midgut.</title>
        <authorList>
            <person name="Coutinho-Abreu I.V."/>
            <person name="Serafim T.D."/>
            <person name="Meneses C."/>
            <person name="Kamhawi S."/>
            <person name="Oliveira F."/>
            <person name="Valenzuela J.G."/>
        </authorList>
    </citation>
    <scope>NUCLEOTIDE SEQUENCE</scope>
    <source>
        <strain evidence="3">Jacobina</strain>
        <tissue evidence="3">Midgut</tissue>
    </source>
</reference>
<dbReference type="EMBL" id="AJWK01004131">
    <property type="status" value="NOT_ANNOTATED_CDS"/>
    <property type="molecule type" value="Genomic_DNA"/>
</dbReference>
<dbReference type="KEGG" id="lll:129797041"/>
<dbReference type="EMBL" id="GITU01004135">
    <property type="protein sequence ID" value="MBC1172838.1"/>
    <property type="molecule type" value="Transcribed_RNA"/>
</dbReference>
<evidence type="ECO:0000313" key="5">
    <source>
        <dbReference type="Proteomes" id="UP000092461"/>
    </source>
</evidence>
<dbReference type="RefSeq" id="XP_055695259.1">
    <property type="nucleotide sequence ID" value="XM_055839284.1"/>
</dbReference>
<feature type="transmembrane region" description="Helical" evidence="2">
    <location>
        <begin position="162"/>
        <end position="181"/>
    </location>
</feature>
<dbReference type="GeneID" id="129797041"/>